<feature type="non-terminal residue" evidence="2">
    <location>
        <position position="1"/>
    </location>
</feature>
<dbReference type="AlphaFoldDB" id="A0A816GYN7"/>
<accession>A0A816GYN7</accession>
<keyword evidence="1" id="KW-0472">Membrane</keyword>
<dbReference type="EMBL" id="CAJNOR010014791">
    <property type="protein sequence ID" value="CAF1679888.1"/>
    <property type="molecule type" value="Genomic_DNA"/>
</dbReference>
<dbReference type="Proteomes" id="UP000663828">
    <property type="component" value="Unassembled WGS sequence"/>
</dbReference>
<sequence length="117" mass="11653">SANATTTTVTTTAAANTTTATSTIPVNATTATTTATAATAAANTTTNISTSSTSSSVGQQNLVTGETGLGKSATAGLVCGIIFSALLFIGEILFFKFIFPRLSGPTGAEHSVTYRPN</sequence>
<keyword evidence="3" id="KW-1185">Reference proteome</keyword>
<comment type="caution">
    <text evidence="2">The sequence shown here is derived from an EMBL/GenBank/DDBJ whole genome shotgun (WGS) entry which is preliminary data.</text>
</comment>
<protein>
    <submittedName>
        <fullName evidence="2">Uncharacterized protein</fullName>
    </submittedName>
</protein>
<organism evidence="2 3">
    <name type="scientific">Adineta ricciae</name>
    <name type="common">Rotifer</name>
    <dbReference type="NCBI Taxonomy" id="249248"/>
    <lineage>
        <taxon>Eukaryota</taxon>
        <taxon>Metazoa</taxon>
        <taxon>Spiralia</taxon>
        <taxon>Gnathifera</taxon>
        <taxon>Rotifera</taxon>
        <taxon>Eurotatoria</taxon>
        <taxon>Bdelloidea</taxon>
        <taxon>Adinetida</taxon>
        <taxon>Adinetidae</taxon>
        <taxon>Adineta</taxon>
    </lineage>
</organism>
<feature type="transmembrane region" description="Helical" evidence="1">
    <location>
        <begin position="73"/>
        <end position="95"/>
    </location>
</feature>
<evidence type="ECO:0000313" key="2">
    <source>
        <dbReference type="EMBL" id="CAF1679888.1"/>
    </source>
</evidence>
<gene>
    <name evidence="2" type="ORF">XAT740_LOCUS60343</name>
</gene>
<keyword evidence="1" id="KW-1133">Transmembrane helix</keyword>
<proteinExistence type="predicted"/>
<keyword evidence="1" id="KW-0812">Transmembrane</keyword>
<evidence type="ECO:0000256" key="1">
    <source>
        <dbReference type="SAM" id="Phobius"/>
    </source>
</evidence>
<reference evidence="2" key="1">
    <citation type="submission" date="2021-02" db="EMBL/GenBank/DDBJ databases">
        <authorList>
            <person name="Nowell W R."/>
        </authorList>
    </citation>
    <scope>NUCLEOTIDE SEQUENCE</scope>
</reference>
<evidence type="ECO:0000313" key="3">
    <source>
        <dbReference type="Proteomes" id="UP000663828"/>
    </source>
</evidence>
<name>A0A816GYN7_ADIRI</name>